<dbReference type="GO" id="GO:0003700">
    <property type="term" value="F:DNA-binding transcription factor activity"/>
    <property type="evidence" value="ECO:0007669"/>
    <property type="project" value="InterPro"/>
</dbReference>
<evidence type="ECO:0000259" key="2">
    <source>
        <dbReference type="PROSITE" id="PS50995"/>
    </source>
</evidence>
<dbReference type="SUPFAM" id="SSF46785">
    <property type="entry name" value="Winged helix' DNA-binding domain"/>
    <property type="match status" value="1"/>
</dbReference>
<dbReference type="InterPro" id="IPR036388">
    <property type="entry name" value="WH-like_DNA-bd_sf"/>
</dbReference>
<dbReference type="Gene3D" id="1.10.10.10">
    <property type="entry name" value="Winged helix-like DNA-binding domain superfamily/Winged helix DNA-binding domain"/>
    <property type="match status" value="1"/>
</dbReference>
<dbReference type="Pfam" id="PF01047">
    <property type="entry name" value="MarR"/>
    <property type="match status" value="1"/>
</dbReference>
<sequence>MDKELFFQKLVSFTAAVHQVTHDLTKDVKTGDITPVQYKMLEYITVSQPVTLSEISDCLHMSMPNTSRELKKLCEKNLCEKMTDAEDRRKQVIRLSADGEVLMQLAFQRIATLFNQRIQETTLEDLAELERAIDLLSSKLFYVNPR</sequence>
<evidence type="ECO:0000313" key="4">
    <source>
        <dbReference type="Proteomes" id="UP000282028"/>
    </source>
</evidence>
<proteinExistence type="predicted"/>
<dbReference type="PROSITE" id="PS50995">
    <property type="entry name" value="HTH_MARR_2"/>
    <property type="match status" value="1"/>
</dbReference>
<dbReference type="AlphaFoldDB" id="A0A3M8C4A3"/>
<dbReference type="InterPro" id="IPR036390">
    <property type="entry name" value="WH_DNA-bd_sf"/>
</dbReference>
<organism evidence="3 4">
    <name type="scientific">Brevibacillus invocatus</name>
    <dbReference type="NCBI Taxonomy" id="173959"/>
    <lineage>
        <taxon>Bacteria</taxon>
        <taxon>Bacillati</taxon>
        <taxon>Bacillota</taxon>
        <taxon>Bacilli</taxon>
        <taxon>Bacillales</taxon>
        <taxon>Paenibacillaceae</taxon>
        <taxon>Brevibacillus</taxon>
    </lineage>
</organism>
<evidence type="ECO:0000256" key="1">
    <source>
        <dbReference type="ARBA" id="ARBA00023125"/>
    </source>
</evidence>
<dbReference type="GO" id="GO:0006950">
    <property type="term" value="P:response to stress"/>
    <property type="evidence" value="ECO:0007669"/>
    <property type="project" value="TreeGrafter"/>
</dbReference>
<keyword evidence="1" id="KW-0238">DNA-binding</keyword>
<dbReference type="SMART" id="SM00347">
    <property type="entry name" value="HTH_MARR"/>
    <property type="match status" value="1"/>
</dbReference>
<protein>
    <submittedName>
        <fullName evidence="3">MarR family transcriptional regulator</fullName>
    </submittedName>
</protein>
<dbReference type="GO" id="GO:0003677">
    <property type="term" value="F:DNA binding"/>
    <property type="evidence" value="ECO:0007669"/>
    <property type="project" value="UniProtKB-KW"/>
</dbReference>
<evidence type="ECO:0000313" key="3">
    <source>
        <dbReference type="EMBL" id="RNB70293.1"/>
    </source>
</evidence>
<dbReference type="InterPro" id="IPR000835">
    <property type="entry name" value="HTH_MarR-typ"/>
</dbReference>
<gene>
    <name evidence="3" type="ORF">EDM52_17155</name>
</gene>
<comment type="caution">
    <text evidence="3">The sequence shown here is derived from an EMBL/GenBank/DDBJ whole genome shotgun (WGS) entry which is preliminary data.</text>
</comment>
<dbReference type="PANTHER" id="PTHR33164:SF43">
    <property type="entry name" value="HTH-TYPE TRANSCRIPTIONAL REPRESSOR YETL"/>
    <property type="match status" value="1"/>
</dbReference>
<dbReference type="RefSeq" id="WP_122910176.1">
    <property type="nucleotide sequence ID" value="NZ_CBCSBE010000010.1"/>
</dbReference>
<dbReference type="InterPro" id="IPR039422">
    <property type="entry name" value="MarR/SlyA-like"/>
</dbReference>
<keyword evidence="4" id="KW-1185">Reference proteome</keyword>
<dbReference type="EMBL" id="RHHR01000034">
    <property type="protein sequence ID" value="RNB70293.1"/>
    <property type="molecule type" value="Genomic_DNA"/>
</dbReference>
<dbReference type="OrthoDB" id="2314798at2"/>
<name>A0A3M8C4A3_9BACL</name>
<dbReference type="PANTHER" id="PTHR33164">
    <property type="entry name" value="TRANSCRIPTIONAL REGULATOR, MARR FAMILY"/>
    <property type="match status" value="1"/>
</dbReference>
<feature type="domain" description="HTH marR-type" evidence="2">
    <location>
        <begin position="3"/>
        <end position="138"/>
    </location>
</feature>
<reference evidence="3 4" key="1">
    <citation type="submission" date="2018-10" db="EMBL/GenBank/DDBJ databases">
        <title>Phylogenomics of Brevibacillus.</title>
        <authorList>
            <person name="Dunlap C."/>
        </authorList>
    </citation>
    <scope>NUCLEOTIDE SEQUENCE [LARGE SCALE GENOMIC DNA]</scope>
    <source>
        <strain evidence="3 4">JCM 12215</strain>
    </source>
</reference>
<dbReference type="Proteomes" id="UP000282028">
    <property type="component" value="Unassembled WGS sequence"/>
</dbReference>
<accession>A0A3M8C4A3</accession>